<sequence length="63" mass="7528">MESHMLQKMLTPQEVLSEIKVSSRTLRRWLQASKFPEPIRIGNTRRWDEREVQAYLATRKKDG</sequence>
<dbReference type="Gene3D" id="1.10.238.160">
    <property type="match status" value="1"/>
</dbReference>
<comment type="caution">
    <text evidence="2">The sequence shown here is derived from an EMBL/GenBank/DDBJ whole genome shotgun (WGS) entry which is preliminary data.</text>
</comment>
<dbReference type="EMBL" id="LWBS01000154">
    <property type="protein sequence ID" value="OAP94821.1"/>
    <property type="molecule type" value="Genomic_DNA"/>
</dbReference>
<evidence type="ECO:0000259" key="1">
    <source>
        <dbReference type="Pfam" id="PF12728"/>
    </source>
</evidence>
<dbReference type="AlphaFoldDB" id="A0A179BUJ1"/>
<protein>
    <recommendedName>
        <fullName evidence="1">Helix-turn-helix domain-containing protein</fullName>
    </recommendedName>
</protein>
<organism evidence="2">
    <name type="scientific">Rhizobium leguminosarum</name>
    <dbReference type="NCBI Taxonomy" id="384"/>
    <lineage>
        <taxon>Bacteria</taxon>
        <taxon>Pseudomonadati</taxon>
        <taxon>Pseudomonadota</taxon>
        <taxon>Alphaproteobacteria</taxon>
        <taxon>Hyphomicrobiales</taxon>
        <taxon>Rhizobiaceae</taxon>
        <taxon>Rhizobium/Agrobacterium group</taxon>
        <taxon>Rhizobium</taxon>
    </lineage>
</organism>
<accession>A0A179BUJ1</accession>
<evidence type="ECO:0000313" key="2">
    <source>
        <dbReference type="EMBL" id="OAP94821.1"/>
    </source>
</evidence>
<proteinExistence type="predicted"/>
<reference evidence="2" key="1">
    <citation type="submission" date="2016-04" db="EMBL/GenBank/DDBJ databases">
        <title>Fast-growing isolate from the root nodules of Vavilovia formosa.</title>
        <authorList>
            <person name="Kimeklis A."/>
            <person name="Safronova V."/>
            <person name="Belimov A."/>
            <person name="Andronov E."/>
        </authorList>
    </citation>
    <scope>NUCLEOTIDE SEQUENCE [LARGE SCALE GENOMIC DNA]</scope>
    <source>
        <strain evidence="2">Vaf-46</strain>
    </source>
</reference>
<gene>
    <name evidence="2" type="ORF">A4U53_19640</name>
</gene>
<dbReference type="InterPro" id="IPR009061">
    <property type="entry name" value="DNA-bd_dom_put_sf"/>
</dbReference>
<dbReference type="SUPFAM" id="SSF46955">
    <property type="entry name" value="Putative DNA-binding domain"/>
    <property type="match status" value="1"/>
</dbReference>
<feature type="domain" description="Helix-turn-helix" evidence="1">
    <location>
        <begin position="9"/>
        <end position="59"/>
    </location>
</feature>
<dbReference type="Pfam" id="PF12728">
    <property type="entry name" value="HTH_17"/>
    <property type="match status" value="1"/>
</dbReference>
<dbReference type="InterPro" id="IPR041657">
    <property type="entry name" value="HTH_17"/>
</dbReference>
<name>A0A179BUJ1_RHILE</name>